<evidence type="ECO:0000256" key="2">
    <source>
        <dbReference type="ARBA" id="ARBA00015195"/>
    </source>
</evidence>
<sequence>MADVAINFNGRSYRFACGDNEVQRLEEIAKYLTGKLEALTREHGNIGDERLMLMAALVVADELFDARADVDELLQGPSDNTDSTEPAATRRTAFG</sequence>
<dbReference type="SUPFAM" id="SSF102829">
    <property type="entry name" value="Cell division protein ZapA-like"/>
    <property type="match status" value="1"/>
</dbReference>
<evidence type="ECO:0000256" key="6">
    <source>
        <dbReference type="ARBA" id="ARBA00023306"/>
    </source>
</evidence>
<dbReference type="GO" id="GO:0030428">
    <property type="term" value="C:cell septum"/>
    <property type="evidence" value="ECO:0007669"/>
    <property type="project" value="TreeGrafter"/>
</dbReference>
<evidence type="ECO:0000256" key="3">
    <source>
        <dbReference type="ARBA" id="ARBA00022490"/>
    </source>
</evidence>
<dbReference type="eggNOG" id="COG3027">
    <property type="taxonomic scope" value="Bacteria"/>
</dbReference>
<accession>D8JSE7</accession>
<dbReference type="EMBL" id="CP002083">
    <property type="protein sequence ID" value="ADJ24241.1"/>
    <property type="molecule type" value="Genomic_DNA"/>
</dbReference>
<keyword evidence="3" id="KW-0963">Cytoplasm</keyword>
<evidence type="ECO:0000256" key="1">
    <source>
        <dbReference type="ARBA" id="ARBA00004496"/>
    </source>
</evidence>
<organism evidence="11 12">
    <name type="scientific">Hyphomicrobium denitrificans (strain ATCC 51888 / DSM 1869 / NCIMB 11706 / TK 0415)</name>
    <dbReference type="NCBI Taxonomy" id="582899"/>
    <lineage>
        <taxon>Bacteria</taxon>
        <taxon>Pseudomonadati</taxon>
        <taxon>Pseudomonadota</taxon>
        <taxon>Alphaproteobacteria</taxon>
        <taxon>Hyphomicrobiales</taxon>
        <taxon>Hyphomicrobiaceae</taxon>
        <taxon>Hyphomicrobium</taxon>
    </lineage>
</organism>
<comment type="function">
    <text evidence="7">Activator of cell division through the inhibition of FtsZ GTPase activity, therefore promoting FtsZ assembly into bundles of protofilaments necessary for the formation of the division Z ring. It is recruited early at mid-cell but it is not essential for cell division.</text>
</comment>
<evidence type="ECO:0000256" key="8">
    <source>
        <dbReference type="ARBA" id="ARBA00026068"/>
    </source>
</evidence>
<dbReference type="Gene3D" id="3.30.160.880">
    <property type="entry name" value="Cell division protein ZapA protomer, N-terminal domain"/>
    <property type="match status" value="1"/>
</dbReference>
<evidence type="ECO:0000313" key="11">
    <source>
        <dbReference type="EMBL" id="ADJ24241.1"/>
    </source>
</evidence>
<reference evidence="12" key="1">
    <citation type="journal article" date="2011" name="J. Bacteriol.">
        <title>Genome sequences of eight morphologically diverse alphaproteobacteria.</title>
        <authorList>
            <consortium name="US DOE Joint Genome Institute"/>
            <person name="Brown P.J."/>
            <person name="Kysela D.T."/>
            <person name="Buechlein A."/>
            <person name="Hemmerich C."/>
            <person name="Brun Y.V."/>
        </authorList>
    </citation>
    <scope>NUCLEOTIDE SEQUENCE [LARGE SCALE GENOMIC DNA]</scope>
    <source>
        <strain evidence="12">ATCC 51888 / DSM 1869 / NCIB 11706 / TK 0415</strain>
    </source>
</reference>
<gene>
    <name evidence="11" type="ordered locus">Hden_2444</name>
</gene>
<dbReference type="PANTHER" id="PTHR34981">
    <property type="entry name" value="CELL DIVISION PROTEIN ZAPA"/>
    <property type="match status" value="1"/>
</dbReference>
<dbReference type="GO" id="GO:0000921">
    <property type="term" value="P:septin ring assembly"/>
    <property type="evidence" value="ECO:0007669"/>
    <property type="project" value="TreeGrafter"/>
</dbReference>
<dbReference type="Proteomes" id="UP000002033">
    <property type="component" value="Chromosome"/>
</dbReference>
<dbReference type="GO" id="GO:0000917">
    <property type="term" value="P:division septum assembly"/>
    <property type="evidence" value="ECO:0007669"/>
    <property type="project" value="UniProtKB-KW"/>
</dbReference>
<evidence type="ECO:0000256" key="7">
    <source>
        <dbReference type="ARBA" id="ARBA00024910"/>
    </source>
</evidence>
<dbReference type="AlphaFoldDB" id="D8JSE7"/>
<feature type="compositionally biased region" description="Polar residues" evidence="10">
    <location>
        <begin position="77"/>
        <end position="86"/>
    </location>
</feature>
<comment type="subcellular location">
    <subcellularLocation>
        <location evidence="1">Cytoplasm</location>
    </subcellularLocation>
</comment>
<evidence type="ECO:0000256" key="10">
    <source>
        <dbReference type="SAM" id="MobiDB-lite"/>
    </source>
</evidence>
<evidence type="ECO:0000256" key="4">
    <source>
        <dbReference type="ARBA" id="ARBA00022618"/>
    </source>
</evidence>
<dbReference type="RefSeq" id="WP_013216400.1">
    <property type="nucleotide sequence ID" value="NC_014313.1"/>
</dbReference>
<dbReference type="GO" id="GO:0032153">
    <property type="term" value="C:cell division site"/>
    <property type="evidence" value="ECO:0007669"/>
    <property type="project" value="TreeGrafter"/>
</dbReference>
<dbReference type="GO" id="GO:0005829">
    <property type="term" value="C:cytosol"/>
    <property type="evidence" value="ECO:0007669"/>
    <property type="project" value="TreeGrafter"/>
</dbReference>
<feature type="region of interest" description="Disordered" evidence="10">
    <location>
        <begin position="73"/>
        <end position="95"/>
    </location>
</feature>
<dbReference type="Pfam" id="PF05164">
    <property type="entry name" value="ZapA"/>
    <property type="match status" value="1"/>
</dbReference>
<evidence type="ECO:0000256" key="9">
    <source>
        <dbReference type="ARBA" id="ARBA00033158"/>
    </source>
</evidence>
<dbReference type="KEGG" id="hdn:Hden_2444"/>
<dbReference type="STRING" id="582899.Hden_2444"/>
<dbReference type="InterPro" id="IPR042233">
    <property type="entry name" value="Cell_div_ZapA_N"/>
</dbReference>
<dbReference type="OrthoDB" id="9797575at2"/>
<evidence type="ECO:0000256" key="5">
    <source>
        <dbReference type="ARBA" id="ARBA00023210"/>
    </source>
</evidence>
<comment type="subunit">
    <text evidence="8">Homodimer. Interacts with FtsZ.</text>
</comment>
<name>D8JSE7_HYPDA</name>
<keyword evidence="5" id="KW-0717">Septation</keyword>
<protein>
    <recommendedName>
        <fullName evidence="2">Cell division protein ZapA</fullName>
    </recommendedName>
    <alternativeName>
        <fullName evidence="9">Z ring-associated protein ZapA</fullName>
    </alternativeName>
</protein>
<dbReference type="InterPro" id="IPR007838">
    <property type="entry name" value="Cell_div_ZapA-like"/>
</dbReference>
<keyword evidence="4" id="KW-0132">Cell division</keyword>
<dbReference type="HOGENOM" id="CLU_133828_2_1_5"/>
<proteinExistence type="predicted"/>
<evidence type="ECO:0000313" key="12">
    <source>
        <dbReference type="Proteomes" id="UP000002033"/>
    </source>
</evidence>
<dbReference type="PANTHER" id="PTHR34981:SF1">
    <property type="entry name" value="CELL DIVISION PROTEIN ZAPA"/>
    <property type="match status" value="1"/>
</dbReference>
<dbReference type="InterPro" id="IPR036192">
    <property type="entry name" value="Cell_div_ZapA-like_sf"/>
</dbReference>
<dbReference type="GO" id="GO:0043093">
    <property type="term" value="P:FtsZ-dependent cytokinesis"/>
    <property type="evidence" value="ECO:0007669"/>
    <property type="project" value="TreeGrafter"/>
</dbReference>
<keyword evidence="12" id="KW-1185">Reference proteome</keyword>
<keyword evidence="6" id="KW-0131">Cell cycle</keyword>